<dbReference type="SUPFAM" id="SSF53474">
    <property type="entry name" value="alpha/beta-Hydrolases"/>
    <property type="match status" value="1"/>
</dbReference>
<dbReference type="Pfam" id="PF12146">
    <property type="entry name" value="Hydrolase_4"/>
    <property type="match status" value="1"/>
</dbReference>
<dbReference type="PANTHER" id="PTHR43798">
    <property type="entry name" value="MONOACYLGLYCEROL LIPASE"/>
    <property type="match status" value="1"/>
</dbReference>
<evidence type="ECO:0000313" key="3">
    <source>
        <dbReference type="Proteomes" id="UP001321825"/>
    </source>
</evidence>
<protein>
    <recommendedName>
        <fullName evidence="1">Serine aminopeptidase S33 domain-containing protein</fullName>
    </recommendedName>
</protein>
<dbReference type="KEGG" id="mcau:MIT9_P0280"/>
<dbReference type="Gene3D" id="3.40.50.1820">
    <property type="entry name" value="alpha/beta hydrolase"/>
    <property type="match status" value="1"/>
</dbReference>
<accession>A0AAU9C8E3</accession>
<dbReference type="InterPro" id="IPR050266">
    <property type="entry name" value="AB_hydrolase_sf"/>
</dbReference>
<dbReference type="InterPro" id="IPR029058">
    <property type="entry name" value="AB_hydrolase_fold"/>
</dbReference>
<name>A0AAU9C8E3_9GAMM</name>
<dbReference type="RefSeq" id="WP_317705657.1">
    <property type="nucleotide sequence ID" value="NZ_AP024714.1"/>
</dbReference>
<gene>
    <name evidence="2" type="ORF">MIT9_P0280</name>
</gene>
<reference evidence="3" key="1">
    <citation type="journal article" date="2024" name="Int. J. Syst. Evol. Microbiol.">
        <title>Methylomarinovum tepidoasis sp. nov., a moderately thermophilic methanotroph of the family Methylothermaceae isolated from a deep-sea hydrothermal field.</title>
        <authorList>
            <person name="Hirayama H."/>
            <person name="Takaki Y."/>
            <person name="Abe M."/>
            <person name="Miyazaki M."/>
            <person name="Uematsu K."/>
            <person name="Matsui Y."/>
            <person name="Takai K."/>
        </authorList>
    </citation>
    <scope>NUCLEOTIDE SEQUENCE [LARGE SCALE GENOMIC DNA]</scope>
    <source>
        <strain evidence="3">IT-9</strain>
    </source>
</reference>
<evidence type="ECO:0000259" key="1">
    <source>
        <dbReference type="Pfam" id="PF12146"/>
    </source>
</evidence>
<dbReference type="AlphaFoldDB" id="A0AAU9C8E3"/>
<keyword evidence="3" id="KW-1185">Reference proteome</keyword>
<feature type="domain" description="Serine aminopeptidase S33" evidence="1">
    <location>
        <begin position="177"/>
        <end position="392"/>
    </location>
</feature>
<dbReference type="Proteomes" id="UP001321825">
    <property type="component" value="Chromosome"/>
</dbReference>
<evidence type="ECO:0000313" key="2">
    <source>
        <dbReference type="EMBL" id="BCX80704.1"/>
    </source>
</evidence>
<sequence length="413" mass="45773">MPVTTPSTAPASAASCIWRSSTCSASRRFTCTAAWPIRKITSHCRTLCPPPLEQFLCTAAAAGLIEPVGGRLHFLPKLGQEFGLDSIRLENPITVYANEAAPVHAVRRAVTAAIDEAGQAGPAALARWRFDDEVQSWHWDRRFYQARCFAEINRREGPKREGRPFLLDPPHRNDCGVLLVHGLLASPAVMRPLGENLARAGYTVLGVRLKGHGTSPCDLRERSRGDWLASVRRGHRILADLCPQTAIVGFATGALLALQLAAIQPDRLMAVVAVSAPLRFRQRTLRWIPLVYQANRLIQWMSDGGVSEFVHNPSGHPETNYTQVPLRALHELHQLMEETPEAAATVHCPVLLLQGNRDPVVDPDSARRLLAHLKSQTKFLALVPSRRHDIVFRNTLRSHDTILHFLDLYAVPP</sequence>
<dbReference type="InterPro" id="IPR022742">
    <property type="entry name" value="Hydrolase_4"/>
</dbReference>
<organism evidence="2 3">
    <name type="scientific">Methylomarinovum caldicuralii</name>
    <dbReference type="NCBI Taxonomy" id="438856"/>
    <lineage>
        <taxon>Bacteria</taxon>
        <taxon>Pseudomonadati</taxon>
        <taxon>Pseudomonadota</taxon>
        <taxon>Gammaproteobacteria</taxon>
        <taxon>Methylococcales</taxon>
        <taxon>Methylothermaceae</taxon>
        <taxon>Methylomarinovum</taxon>
    </lineage>
</organism>
<dbReference type="EMBL" id="AP024714">
    <property type="protein sequence ID" value="BCX80704.1"/>
    <property type="molecule type" value="Genomic_DNA"/>
</dbReference>
<proteinExistence type="predicted"/>